<accession>A0A0D3GG33</accession>
<proteinExistence type="predicted"/>
<dbReference type="eggNOG" id="ENOG502R59C">
    <property type="taxonomic scope" value="Eukaryota"/>
</dbReference>
<dbReference type="EnsemblPlants" id="OBART06G13220.1">
    <property type="protein sequence ID" value="OBART06G13220.1"/>
    <property type="gene ID" value="OBART06G13220"/>
</dbReference>
<evidence type="ECO:0000313" key="2">
    <source>
        <dbReference type="Proteomes" id="UP000026960"/>
    </source>
</evidence>
<sequence length="168" mass="18462">MTFVLRRKFVYSLDSLEKVVAAAVLQSLATKPIDSSKEFREEHSQLLLKGAVPDQTVMHGSGNLSSTSGLHLRTKEGENDVTVSSKIIAYESSGEKAIARASEDVSCAIYFDEKYVKNLEKFTSTGLSSNIFFRGALLLGKGKKRTAKEICQYGDHARGNKEPLNLNT</sequence>
<dbReference type="HOGENOM" id="CLU_1588987_0_0_1"/>
<reference evidence="1" key="1">
    <citation type="journal article" date="2009" name="Rice">
        <title>De Novo Next Generation Sequencing of Plant Genomes.</title>
        <authorList>
            <person name="Rounsley S."/>
            <person name="Marri P.R."/>
            <person name="Yu Y."/>
            <person name="He R."/>
            <person name="Sisneros N."/>
            <person name="Goicoechea J.L."/>
            <person name="Lee S.J."/>
            <person name="Angelova A."/>
            <person name="Kudrna D."/>
            <person name="Luo M."/>
            <person name="Affourtit J."/>
            <person name="Desany B."/>
            <person name="Knight J."/>
            <person name="Niazi F."/>
            <person name="Egholm M."/>
            <person name="Wing R.A."/>
        </authorList>
    </citation>
    <scope>NUCLEOTIDE SEQUENCE [LARGE SCALE GENOMIC DNA]</scope>
    <source>
        <strain evidence="1">cv. IRGC 105608</strain>
    </source>
</reference>
<reference evidence="1" key="2">
    <citation type="submission" date="2015-03" db="UniProtKB">
        <authorList>
            <consortium name="EnsemblPlants"/>
        </authorList>
    </citation>
    <scope>IDENTIFICATION</scope>
</reference>
<dbReference type="Proteomes" id="UP000026960">
    <property type="component" value="Chromosome 6"/>
</dbReference>
<dbReference type="PaxDb" id="65489-OBART06G13220.1"/>
<protein>
    <submittedName>
        <fullName evidence="1">Uncharacterized protein</fullName>
    </submittedName>
</protein>
<name>A0A0D3GG33_9ORYZ</name>
<evidence type="ECO:0000313" key="1">
    <source>
        <dbReference type="EnsemblPlants" id="OBART06G13220.1"/>
    </source>
</evidence>
<dbReference type="Gramene" id="OBART06G13220.1">
    <property type="protein sequence ID" value="OBART06G13220.1"/>
    <property type="gene ID" value="OBART06G13220"/>
</dbReference>
<keyword evidence="2" id="KW-1185">Reference proteome</keyword>
<dbReference type="AlphaFoldDB" id="A0A0D3GG33"/>
<organism evidence="1">
    <name type="scientific">Oryza barthii</name>
    <dbReference type="NCBI Taxonomy" id="65489"/>
    <lineage>
        <taxon>Eukaryota</taxon>
        <taxon>Viridiplantae</taxon>
        <taxon>Streptophyta</taxon>
        <taxon>Embryophyta</taxon>
        <taxon>Tracheophyta</taxon>
        <taxon>Spermatophyta</taxon>
        <taxon>Magnoliopsida</taxon>
        <taxon>Liliopsida</taxon>
        <taxon>Poales</taxon>
        <taxon>Poaceae</taxon>
        <taxon>BOP clade</taxon>
        <taxon>Oryzoideae</taxon>
        <taxon>Oryzeae</taxon>
        <taxon>Oryzinae</taxon>
        <taxon>Oryza</taxon>
    </lineage>
</organism>